<dbReference type="RefSeq" id="WP_259124731.1">
    <property type="nucleotide sequence ID" value="NZ_JANUAE010000027.1"/>
</dbReference>
<sequence length="77" mass="8152">MEATANLDTTDAIEVVDTLAIAQNDLDAAQSVISEVKCELDGPHAERLHTAVRALQGVLDDLEDGHATAENLADALR</sequence>
<reference evidence="1" key="1">
    <citation type="submission" date="2022-08" db="EMBL/GenBank/DDBJ databases">
        <title>Genomic Encyclopedia of Type Strains, Phase V (KMG-V): Genome sequencing to study the core and pangenomes of soil and plant-associated prokaryotes.</title>
        <authorList>
            <person name="Whitman W."/>
        </authorList>
    </citation>
    <scope>NUCLEOTIDE SEQUENCE</scope>
    <source>
        <strain evidence="1">SP3049</strain>
    </source>
</reference>
<dbReference type="EMBL" id="JANUAE010000027">
    <property type="protein sequence ID" value="MCS3712097.1"/>
    <property type="molecule type" value="Genomic_DNA"/>
</dbReference>
<protein>
    <submittedName>
        <fullName evidence="1">Uncharacterized protein</fullName>
    </submittedName>
</protein>
<name>A0A9X2Q5N4_9BACT</name>
<evidence type="ECO:0000313" key="2">
    <source>
        <dbReference type="Proteomes" id="UP001155057"/>
    </source>
</evidence>
<comment type="caution">
    <text evidence="1">The sequence shown here is derived from an EMBL/GenBank/DDBJ whole genome shotgun (WGS) entry which is preliminary data.</text>
</comment>
<evidence type="ECO:0000313" key="1">
    <source>
        <dbReference type="EMBL" id="MCS3712097.1"/>
    </source>
</evidence>
<gene>
    <name evidence="1" type="ORF">GGP61_003735</name>
</gene>
<dbReference type="AlphaFoldDB" id="A0A9X2Q5N4"/>
<dbReference type="Proteomes" id="UP001155057">
    <property type="component" value="Unassembled WGS sequence"/>
</dbReference>
<organism evidence="1 2">
    <name type="scientific">Salinibacter ruber</name>
    <dbReference type="NCBI Taxonomy" id="146919"/>
    <lineage>
        <taxon>Bacteria</taxon>
        <taxon>Pseudomonadati</taxon>
        <taxon>Rhodothermota</taxon>
        <taxon>Rhodothermia</taxon>
        <taxon>Rhodothermales</taxon>
        <taxon>Salinibacteraceae</taxon>
        <taxon>Salinibacter</taxon>
    </lineage>
</organism>
<accession>A0A9X2Q5N4</accession>
<proteinExistence type="predicted"/>